<organism evidence="2 3">
    <name type="scientific">Dactylosporangium matsuzakiense</name>
    <dbReference type="NCBI Taxonomy" id="53360"/>
    <lineage>
        <taxon>Bacteria</taxon>
        <taxon>Bacillati</taxon>
        <taxon>Actinomycetota</taxon>
        <taxon>Actinomycetes</taxon>
        <taxon>Micromonosporales</taxon>
        <taxon>Micromonosporaceae</taxon>
        <taxon>Dactylosporangium</taxon>
    </lineage>
</organism>
<evidence type="ECO:0000313" key="3">
    <source>
        <dbReference type="Proteomes" id="UP001143480"/>
    </source>
</evidence>
<protein>
    <submittedName>
        <fullName evidence="2">Uncharacterized protein</fullName>
    </submittedName>
</protein>
<accession>A0A9W6KNP0</accession>
<feature type="region of interest" description="Disordered" evidence="1">
    <location>
        <begin position="1"/>
        <end position="24"/>
    </location>
</feature>
<reference evidence="2" key="2">
    <citation type="submission" date="2023-01" db="EMBL/GenBank/DDBJ databases">
        <authorList>
            <person name="Sun Q."/>
            <person name="Evtushenko L."/>
        </authorList>
    </citation>
    <scope>NUCLEOTIDE SEQUENCE</scope>
    <source>
        <strain evidence="2">VKM Ac-1321</strain>
    </source>
</reference>
<evidence type="ECO:0000313" key="2">
    <source>
        <dbReference type="EMBL" id="GLL05371.1"/>
    </source>
</evidence>
<dbReference type="Proteomes" id="UP001143480">
    <property type="component" value="Unassembled WGS sequence"/>
</dbReference>
<gene>
    <name evidence="2" type="ORF">GCM10017581_071180</name>
</gene>
<evidence type="ECO:0000256" key="1">
    <source>
        <dbReference type="SAM" id="MobiDB-lite"/>
    </source>
</evidence>
<keyword evidence="3" id="KW-1185">Reference proteome</keyword>
<proteinExistence type="predicted"/>
<dbReference type="RefSeq" id="WP_261961788.1">
    <property type="nucleotide sequence ID" value="NZ_BAAAXA010000001.1"/>
</dbReference>
<sequence>MSELAWTESPDEASPHPGDVHLSAPSGISQHGVYGQYSIGRGWIDRTWVVLLELPSGALGDNEVHLGSHATLDEAKAAAEAYESNAAVGRTS</sequence>
<comment type="caution">
    <text evidence="2">The sequence shown here is derived from an EMBL/GenBank/DDBJ whole genome shotgun (WGS) entry which is preliminary data.</text>
</comment>
<name>A0A9W6KNP0_9ACTN</name>
<reference evidence="2" key="1">
    <citation type="journal article" date="2014" name="Int. J. Syst. Evol. Microbiol.">
        <title>Complete genome sequence of Corynebacterium casei LMG S-19264T (=DSM 44701T), isolated from a smear-ripened cheese.</title>
        <authorList>
            <consortium name="US DOE Joint Genome Institute (JGI-PGF)"/>
            <person name="Walter F."/>
            <person name="Albersmeier A."/>
            <person name="Kalinowski J."/>
            <person name="Ruckert C."/>
        </authorList>
    </citation>
    <scope>NUCLEOTIDE SEQUENCE</scope>
    <source>
        <strain evidence="2">VKM Ac-1321</strain>
    </source>
</reference>
<dbReference type="EMBL" id="BSFP01000056">
    <property type="protein sequence ID" value="GLL05371.1"/>
    <property type="molecule type" value="Genomic_DNA"/>
</dbReference>
<dbReference type="AlphaFoldDB" id="A0A9W6KNP0"/>